<organism evidence="1 2">
    <name type="scientific">Streptomyces venetus</name>
    <dbReference type="NCBI Taxonomy" id="1701086"/>
    <lineage>
        <taxon>Bacteria</taxon>
        <taxon>Bacillati</taxon>
        <taxon>Actinomycetota</taxon>
        <taxon>Actinomycetes</taxon>
        <taxon>Kitasatosporales</taxon>
        <taxon>Streptomycetaceae</taxon>
        <taxon>Streptomyces</taxon>
    </lineage>
</organism>
<dbReference type="EMBL" id="BAABET010000006">
    <property type="protein sequence ID" value="GAA4318149.1"/>
    <property type="molecule type" value="Genomic_DNA"/>
</dbReference>
<gene>
    <name evidence="1" type="ORF">GCM10023086_41490</name>
</gene>
<sequence length="64" mass="6888">MSSVANRAAVAAVASGLQVVKRVRFGMAGRYIGQLLFRRGHLTDRRVPGDPGDRVSHVGRMAIV</sequence>
<evidence type="ECO:0000313" key="1">
    <source>
        <dbReference type="EMBL" id="GAA4318149.1"/>
    </source>
</evidence>
<dbReference type="Proteomes" id="UP001501115">
    <property type="component" value="Unassembled WGS sequence"/>
</dbReference>
<evidence type="ECO:0000313" key="2">
    <source>
        <dbReference type="Proteomes" id="UP001501115"/>
    </source>
</evidence>
<keyword evidence="2" id="KW-1185">Reference proteome</keyword>
<accession>A0ABP8G6Q3</accession>
<proteinExistence type="predicted"/>
<reference evidence="2" key="1">
    <citation type="journal article" date="2019" name="Int. J. Syst. Evol. Microbiol.">
        <title>The Global Catalogue of Microorganisms (GCM) 10K type strain sequencing project: providing services to taxonomists for standard genome sequencing and annotation.</title>
        <authorList>
            <consortium name="The Broad Institute Genomics Platform"/>
            <consortium name="The Broad Institute Genome Sequencing Center for Infectious Disease"/>
            <person name="Wu L."/>
            <person name="Ma J."/>
        </authorList>
    </citation>
    <scope>NUCLEOTIDE SEQUENCE [LARGE SCALE GENOMIC DNA]</scope>
    <source>
        <strain evidence="2">JCM 31290</strain>
    </source>
</reference>
<name>A0ABP8G6Q3_9ACTN</name>
<protein>
    <submittedName>
        <fullName evidence="1">Uncharacterized protein</fullName>
    </submittedName>
</protein>
<comment type="caution">
    <text evidence="1">The sequence shown here is derived from an EMBL/GenBank/DDBJ whole genome shotgun (WGS) entry which is preliminary data.</text>
</comment>